<evidence type="ECO:0000313" key="2">
    <source>
        <dbReference type="EMBL" id="SFM73088.1"/>
    </source>
</evidence>
<sequence>MSNYRCNRIPGGTYFFTVNLYDRKSDLLITHIDALCAAVRIVKQQRPFHIDAWVILRDHLHCIWALPAHDDDYSSRWQIIKKVFSKFIPKTEYRSETHIIRNERGIWQRCFWEHTIYR</sequence>
<dbReference type="SUPFAM" id="SSF143422">
    <property type="entry name" value="Transposase IS200-like"/>
    <property type="match status" value="1"/>
</dbReference>
<dbReference type="InterPro" id="IPR002686">
    <property type="entry name" value="Transposase_17"/>
</dbReference>
<dbReference type="Gene3D" id="3.30.70.1290">
    <property type="entry name" value="Transposase IS200-like"/>
    <property type="match status" value="1"/>
</dbReference>
<dbReference type="PANTHER" id="PTHR36966:SF1">
    <property type="entry name" value="REP-ASSOCIATED TYROSINE TRANSPOSASE"/>
    <property type="match status" value="1"/>
</dbReference>
<name>A0A1I4T8H5_9PROT</name>
<dbReference type="SMART" id="SM01321">
    <property type="entry name" value="Y1_Tnp"/>
    <property type="match status" value="1"/>
</dbReference>
<dbReference type="AlphaFoldDB" id="A0A1I4T8H5"/>
<dbReference type="Proteomes" id="UP000183287">
    <property type="component" value="Unassembled WGS sequence"/>
</dbReference>
<dbReference type="PANTHER" id="PTHR36966">
    <property type="entry name" value="REP-ASSOCIATED TYROSINE TRANSPOSASE"/>
    <property type="match status" value="1"/>
</dbReference>
<dbReference type="InterPro" id="IPR036515">
    <property type="entry name" value="Transposase_17_sf"/>
</dbReference>
<proteinExistence type="predicted"/>
<dbReference type="GO" id="GO:0004803">
    <property type="term" value="F:transposase activity"/>
    <property type="evidence" value="ECO:0007669"/>
    <property type="project" value="InterPro"/>
</dbReference>
<dbReference type="GO" id="GO:0043565">
    <property type="term" value="F:sequence-specific DNA binding"/>
    <property type="evidence" value="ECO:0007669"/>
    <property type="project" value="TreeGrafter"/>
</dbReference>
<protein>
    <submittedName>
        <fullName evidence="2">Putative transposase</fullName>
    </submittedName>
</protein>
<feature type="domain" description="Transposase IS200-like" evidence="1">
    <location>
        <begin position="9"/>
        <end position="117"/>
    </location>
</feature>
<dbReference type="RefSeq" id="WP_256212094.1">
    <property type="nucleotide sequence ID" value="NZ_FOUB01000048.1"/>
</dbReference>
<dbReference type="NCBIfam" id="NF047646">
    <property type="entry name" value="REP_Tyr_transpos"/>
    <property type="match status" value="1"/>
</dbReference>
<dbReference type="EMBL" id="FOUB01000048">
    <property type="protein sequence ID" value="SFM73088.1"/>
    <property type="molecule type" value="Genomic_DNA"/>
</dbReference>
<keyword evidence="3" id="KW-1185">Reference proteome</keyword>
<evidence type="ECO:0000259" key="1">
    <source>
        <dbReference type="SMART" id="SM01321"/>
    </source>
</evidence>
<organism evidence="2 3">
    <name type="scientific">Nitrosomonas communis</name>
    <dbReference type="NCBI Taxonomy" id="44574"/>
    <lineage>
        <taxon>Bacteria</taxon>
        <taxon>Pseudomonadati</taxon>
        <taxon>Pseudomonadota</taxon>
        <taxon>Betaproteobacteria</taxon>
        <taxon>Nitrosomonadales</taxon>
        <taxon>Nitrosomonadaceae</taxon>
        <taxon>Nitrosomonas</taxon>
    </lineage>
</organism>
<evidence type="ECO:0000313" key="3">
    <source>
        <dbReference type="Proteomes" id="UP000183287"/>
    </source>
</evidence>
<gene>
    <name evidence="2" type="ORF">SAMN05421863_104811</name>
</gene>
<dbReference type="InterPro" id="IPR052715">
    <property type="entry name" value="RAYT_transposase"/>
</dbReference>
<dbReference type="GO" id="GO:0006313">
    <property type="term" value="P:DNA transposition"/>
    <property type="evidence" value="ECO:0007669"/>
    <property type="project" value="InterPro"/>
</dbReference>
<accession>A0A1I4T8H5</accession>
<reference evidence="3" key="1">
    <citation type="submission" date="2016-10" db="EMBL/GenBank/DDBJ databases">
        <authorList>
            <person name="Varghese N."/>
            <person name="Submissions S."/>
        </authorList>
    </citation>
    <scope>NUCLEOTIDE SEQUENCE [LARGE SCALE GENOMIC DNA]</scope>
    <source>
        <strain evidence="3">Nm44</strain>
    </source>
</reference>